<dbReference type="EMBL" id="LR134473">
    <property type="protein sequence ID" value="VEI02351.1"/>
    <property type="molecule type" value="Genomic_DNA"/>
</dbReference>
<feature type="transmembrane region" description="Helical" evidence="1">
    <location>
        <begin position="280"/>
        <end position="301"/>
    </location>
</feature>
<evidence type="ECO:0000313" key="3">
    <source>
        <dbReference type="Proteomes" id="UP000277858"/>
    </source>
</evidence>
<reference evidence="2 3" key="1">
    <citation type="submission" date="2018-12" db="EMBL/GenBank/DDBJ databases">
        <authorList>
            <consortium name="Pathogen Informatics"/>
        </authorList>
    </citation>
    <scope>NUCLEOTIDE SEQUENCE [LARGE SCALE GENOMIC DNA]</scope>
    <source>
        <strain evidence="2 3">NCTC13652</strain>
    </source>
</reference>
<dbReference type="RefSeq" id="WP_028703862.1">
    <property type="nucleotide sequence ID" value="NZ_LR134473.1"/>
</dbReference>
<accession>A0A448NWM6</accession>
<evidence type="ECO:0000256" key="1">
    <source>
        <dbReference type="SAM" id="Phobius"/>
    </source>
</evidence>
<keyword evidence="1" id="KW-0812">Transmembrane</keyword>
<feature type="transmembrane region" description="Helical" evidence="1">
    <location>
        <begin position="368"/>
        <end position="388"/>
    </location>
</feature>
<feature type="transmembrane region" description="Helical" evidence="1">
    <location>
        <begin position="111"/>
        <end position="129"/>
    </location>
</feature>
<organism evidence="2 3">
    <name type="scientific">Acidipropionibacterium jensenii</name>
    <dbReference type="NCBI Taxonomy" id="1749"/>
    <lineage>
        <taxon>Bacteria</taxon>
        <taxon>Bacillati</taxon>
        <taxon>Actinomycetota</taxon>
        <taxon>Actinomycetes</taxon>
        <taxon>Propionibacteriales</taxon>
        <taxon>Propionibacteriaceae</taxon>
        <taxon>Acidipropionibacterium</taxon>
    </lineage>
</organism>
<feature type="transmembrane region" description="Helical" evidence="1">
    <location>
        <begin position="322"/>
        <end position="348"/>
    </location>
</feature>
<keyword evidence="3" id="KW-1185">Reference proteome</keyword>
<dbReference type="AlphaFoldDB" id="A0A448NWM6"/>
<gene>
    <name evidence="2" type="ORF">NCTC13652_00525</name>
</gene>
<evidence type="ECO:0000313" key="2">
    <source>
        <dbReference type="EMBL" id="VEI02351.1"/>
    </source>
</evidence>
<proteinExistence type="predicted"/>
<dbReference type="OrthoDB" id="3718921at2"/>
<protein>
    <submittedName>
        <fullName evidence="2">Uncharacterized protein</fullName>
    </submittedName>
</protein>
<feature type="transmembrane region" description="Helical" evidence="1">
    <location>
        <begin position="80"/>
        <end position="99"/>
    </location>
</feature>
<name>A0A448NWM6_9ACTN</name>
<feature type="transmembrane region" description="Helical" evidence="1">
    <location>
        <begin position="12"/>
        <end position="36"/>
    </location>
</feature>
<keyword evidence="1" id="KW-0472">Membrane</keyword>
<feature type="transmembrane region" description="Helical" evidence="1">
    <location>
        <begin position="395"/>
        <end position="412"/>
    </location>
</feature>
<keyword evidence="1" id="KW-1133">Transmembrane helix</keyword>
<dbReference type="Proteomes" id="UP000277858">
    <property type="component" value="Chromosome"/>
</dbReference>
<sequence>MTRGIGLWLRHHHIPLITAIAVVSAFAVTAMVTLGVDTDGGTVEVATLWIAAVTALPLMFLFTFETEIDKVAPRSLTGRRVGLLLIVLLVALVVSLGSYPTHVGDFGSLAVFRDILGLVGLGLISLAVLPPVAMWVAPMAAALASQMFSWPLYPSATDSTWGALRAPGVLHMYGGAPDLSVPVCLALAMTGVVVLLADIRIDVAGHHPQHWPAPRSAETVRPQNSTVQRRTSLLTRGFTRATLAVPLAALIAVLTGWTLLSNISAWGGSPRLLLSQDLPSVVFIPVGVSMMTGVVCGQTRWRSALVIWERLSTRQPMAVASRTLTIAALIAVTGTGIPVLVLTAAAALDPLGHGIPARVMVHEVMAGSGRTLAAMMMVIAGALVGAAIGHLSRRIWLAPLCLVLSMIALLPLPRLADNGIDNELSAEYGYTACMAVPHEQVTVCTTEPNRAYLPAAAHTIRTVYQQADPSTPLPRTIRLTNKMTQGLVPEQARATTRPTVGLNLSRRLSTPAALDEHWVRESLAYSIAGWCAGTQFTDVQDLITGNPTQGSPTISRTLTSLAHCRG</sequence>
<feature type="transmembrane region" description="Helical" evidence="1">
    <location>
        <begin position="238"/>
        <end position="260"/>
    </location>
</feature>
<feature type="transmembrane region" description="Helical" evidence="1">
    <location>
        <begin position="48"/>
        <end position="68"/>
    </location>
</feature>